<organism evidence="1 2">
    <name type="scientific">Papaver somniferum</name>
    <name type="common">Opium poppy</name>
    <dbReference type="NCBI Taxonomy" id="3469"/>
    <lineage>
        <taxon>Eukaryota</taxon>
        <taxon>Viridiplantae</taxon>
        <taxon>Streptophyta</taxon>
        <taxon>Embryophyta</taxon>
        <taxon>Tracheophyta</taxon>
        <taxon>Spermatophyta</taxon>
        <taxon>Magnoliopsida</taxon>
        <taxon>Ranunculales</taxon>
        <taxon>Papaveraceae</taxon>
        <taxon>Papaveroideae</taxon>
        <taxon>Papaver</taxon>
    </lineage>
</organism>
<sequence>VTSESLFNFGGAELDWASYPKFHSSLLSFTSDSQAAVSETIATLKSWNLMLMINGIKSVSIMISPLKQIKSAFVRSLKDKIKEGDKMQRKTFRPFPVNVKLDVNVVGRIYRCGLLPEASKRSFVFFISYCLQGDVERLRCLRSFIDQTYASLIEPRVLSPDCVKLNTDGILVIILHVPVEYMDHCSLRKTRFHHGSNMAELWAIIQGSLLADSLGITMFHGESYLYYQSWKRAL</sequence>
<proteinExistence type="predicted"/>
<dbReference type="EMBL" id="CM010715">
    <property type="protein sequence ID" value="RZC48044.1"/>
    <property type="molecule type" value="Genomic_DNA"/>
</dbReference>
<protein>
    <submittedName>
        <fullName evidence="1">Uncharacterized protein</fullName>
    </submittedName>
</protein>
<feature type="non-terminal residue" evidence="1">
    <location>
        <position position="1"/>
    </location>
</feature>
<dbReference type="Gramene" id="RZC48044">
    <property type="protein sequence ID" value="RZC48044"/>
    <property type="gene ID" value="C5167_041005"/>
</dbReference>
<name>A0A4Y7IGP2_PAPSO</name>
<reference evidence="1 2" key="1">
    <citation type="journal article" date="2018" name="Science">
        <title>The opium poppy genome and morphinan production.</title>
        <authorList>
            <person name="Guo L."/>
            <person name="Winzer T."/>
            <person name="Yang X."/>
            <person name="Li Y."/>
            <person name="Ning Z."/>
            <person name="He Z."/>
            <person name="Teodor R."/>
            <person name="Lu Y."/>
            <person name="Bowser T.A."/>
            <person name="Graham I.A."/>
            <person name="Ye K."/>
        </authorList>
    </citation>
    <scope>NUCLEOTIDE SEQUENCE [LARGE SCALE GENOMIC DNA]</scope>
    <source>
        <strain evidence="2">cv. HN1</strain>
        <tissue evidence="1">Leaves</tissue>
    </source>
</reference>
<gene>
    <name evidence="1" type="ORF">C5167_041005</name>
</gene>
<evidence type="ECO:0000313" key="2">
    <source>
        <dbReference type="Proteomes" id="UP000316621"/>
    </source>
</evidence>
<evidence type="ECO:0000313" key="1">
    <source>
        <dbReference type="EMBL" id="RZC48044.1"/>
    </source>
</evidence>
<dbReference type="Proteomes" id="UP000316621">
    <property type="component" value="Chromosome 1"/>
</dbReference>
<dbReference type="AlphaFoldDB" id="A0A4Y7IGP2"/>
<accession>A0A4Y7IGP2</accession>
<keyword evidence="2" id="KW-1185">Reference proteome</keyword>